<reference evidence="2 3" key="1">
    <citation type="submission" date="2018-11" db="EMBL/GenBank/DDBJ databases">
        <title>Trebonia kvetii gen.nov., sp.nov., a novel acidophilic actinobacterium, and proposal of the new actinobacterial family Treboniaceae fam. nov.</title>
        <authorList>
            <person name="Rapoport D."/>
            <person name="Sagova-Mareckova M."/>
            <person name="Sedlacek I."/>
            <person name="Provaznik J."/>
            <person name="Kralova S."/>
            <person name="Pavlinic D."/>
            <person name="Benes V."/>
            <person name="Kopecky J."/>
        </authorList>
    </citation>
    <scope>NUCLEOTIDE SEQUENCE [LARGE SCALE GENOMIC DNA]</scope>
    <source>
        <strain evidence="2 3">15Tr583</strain>
    </source>
</reference>
<dbReference type="Proteomes" id="UP000460272">
    <property type="component" value="Unassembled WGS sequence"/>
</dbReference>
<name>A0A6P2C4G6_9ACTN</name>
<dbReference type="AlphaFoldDB" id="A0A6P2C4G6"/>
<dbReference type="RefSeq" id="WP_145854325.1">
    <property type="nucleotide sequence ID" value="NZ_RPFW01000003.1"/>
</dbReference>
<comment type="caution">
    <text evidence="2">The sequence shown here is derived from an EMBL/GenBank/DDBJ whole genome shotgun (WGS) entry which is preliminary data.</text>
</comment>
<evidence type="ECO:0000256" key="1">
    <source>
        <dbReference type="SAM" id="MobiDB-lite"/>
    </source>
</evidence>
<organism evidence="2 3">
    <name type="scientific">Trebonia kvetii</name>
    <dbReference type="NCBI Taxonomy" id="2480626"/>
    <lineage>
        <taxon>Bacteria</taxon>
        <taxon>Bacillati</taxon>
        <taxon>Actinomycetota</taxon>
        <taxon>Actinomycetes</taxon>
        <taxon>Streptosporangiales</taxon>
        <taxon>Treboniaceae</taxon>
        <taxon>Trebonia</taxon>
    </lineage>
</organism>
<accession>A0A6P2C4G6</accession>
<evidence type="ECO:0000313" key="2">
    <source>
        <dbReference type="EMBL" id="TVZ04403.1"/>
    </source>
</evidence>
<sequence>MSGPTSLAGVLQQANLCSTPAGDLPPGKCQTQSATAVVCTAPVPGVAKVWFYTYPALSTLYTQYVNQVTALAGSYQPNTNTHCGNTIGSYAETGWNHLELHPTQFTYQQMEAASFNQVQAMGRQACFLSGGKPYLVWTTDVGGMLAVAQGTGSTSALYNWWAQIHHVIIFRGTVMCGQNMGRMNSVPQGNLRSSMVCPTGSTPGGGGMSSPSASMSGGM</sequence>
<keyword evidence="3" id="KW-1185">Reference proteome</keyword>
<gene>
    <name evidence="2" type="ORF">EAS64_18740</name>
</gene>
<evidence type="ECO:0000313" key="3">
    <source>
        <dbReference type="Proteomes" id="UP000460272"/>
    </source>
</evidence>
<feature type="compositionally biased region" description="Low complexity" evidence="1">
    <location>
        <begin position="209"/>
        <end position="219"/>
    </location>
</feature>
<protein>
    <submittedName>
        <fullName evidence="2">Uncharacterized protein</fullName>
    </submittedName>
</protein>
<dbReference type="EMBL" id="RPFW01000003">
    <property type="protein sequence ID" value="TVZ04403.1"/>
    <property type="molecule type" value="Genomic_DNA"/>
</dbReference>
<proteinExistence type="predicted"/>
<feature type="region of interest" description="Disordered" evidence="1">
    <location>
        <begin position="199"/>
        <end position="219"/>
    </location>
</feature>